<dbReference type="RefSeq" id="WP_013784148.1">
    <property type="nucleotide sequence ID" value="NC_015554.1"/>
</dbReference>
<dbReference type="KEGG" id="alt:ambt_08410"/>
<feature type="signal peptide" evidence="1">
    <location>
        <begin position="1"/>
        <end position="20"/>
    </location>
</feature>
<dbReference type="SUPFAM" id="SSF56935">
    <property type="entry name" value="Porins"/>
    <property type="match status" value="1"/>
</dbReference>
<reference evidence="2 3" key="1">
    <citation type="journal article" date="2011" name="J. Bacteriol.">
        <title>Complete genome sequence of the polycyclic aromatic hydrocarbon-degrading bacterium Alteromonas sp. strain SN2.</title>
        <authorList>
            <person name="Jin H.M."/>
            <person name="Jeong H."/>
            <person name="Moon E.J."/>
            <person name="Math R.K."/>
            <person name="Lee K."/>
            <person name="Kim H.J."/>
            <person name="Jeon C.O."/>
            <person name="Oh T.K."/>
            <person name="Kim J.F."/>
        </authorList>
    </citation>
    <scope>NUCLEOTIDE SEQUENCE [LARGE SCALE GENOMIC DNA]</scope>
    <source>
        <strain evidence="3">JCM 17741 / KACC 18427 / KCTC 11700BP / SN2</strain>
    </source>
</reference>
<protein>
    <submittedName>
        <fullName evidence="2">Porin family outer membrane protein</fullName>
    </submittedName>
</protein>
<dbReference type="Proteomes" id="UP000000683">
    <property type="component" value="Chromosome"/>
</dbReference>
<proteinExistence type="predicted"/>
<dbReference type="HOGENOM" id="CLU_1369721_0_0_6"/>
<gene>
    <name evidence="2" type="ordered locus">ambt_08410</name>
</gene>
<evidence type="ECO:0000313" key="2">
    <source>
        <dbReference type="EMBL" id="AEF03210.1"/>
    </source>
</evidence>
<sequence length="193" mass="21862">MYKIFLPTLCLSFCSFATTAQPSYSFLQAGFVKTEIADLESFNLNGYELRASAEIGYGFFAEYKHTDSSDSLDGFKLETLQRQFSIGYIHNISPQMTLDYRLGLGNFDMTGTRDNDSASADTDYFSVATNLRYQLTADVEVFGGLEVQNWDGDADQKAYRLGAQYDLWGFLTGIEYTKYSDQEIVNMSIRYAF</sequence>
<organism evidence="2 3">
    <name type="scientific">Alteromonas naphthalenivorans</name>
    <dbReference type="NCBI Taxonomy" id="715451"/>
    <lineage>
        <taxon>Bacteria</taxon>
        <taxon>Pseudomonadati</taxon>
        <taxon>Pseudomonadota</taxon>
        <taxon>Gammaproteobacteria</taxon>
        <taxon>Alteromonadales</taxon>
        <taxon>Alteromonadaceae</taxon>
        <taxon>Alteromonas/Salinimonas group</taxon>
        <taxon>Alteromonas</taxon>
    </lineage>
</organism>
<dbReference type="EMBL" id="CP002339">
    <property type="protein sequence ID" value="AEF03210.1"/>
    <property type="molecule type" value="Genomic_DNA"/>
</dbReference>
<dbReference type="AlphaFoldDB" id="F5Z817"/>
<keyword evidence="1" id="KW-0732">Signal</keyword>
<keyword evidence="3" id="KW-1185">Reference proteome</keyword>
<name>F5Z817_ALTNA</name>
<feature type="chain" id="PRO_5003335978" evidence="1">
    <location>
        <begin position="21"/>
        <end position="193"/>
    </location>
</feature>
<dbReference type="eggNOG" id="COG3637">
    <property type="taxonomic scope" value="Bacteria"/>
</dbReference>
<accession>F5Z817</accession>
<evidence type="ECO:0000313" key="3">
    <source>
        <dbReference type="Proteomes" id="UP000000683"/>
    </source>
</evidence>
<dbReference type="OrthoDB" id="6334154at2"/>
<evidence type="ECO:0000256" key="1">
    <source>
        <dbReference type="SAM" id="SignalP"/>
    </source>
</evidence>